<accession>A0A6B9LGL1</accession>
<reference evidence="1 2" key="1">
    <citation type="journal article" date="2020" name="Viruses">
        <title>Diversity and Host Interactions Among Virulent and Temperate Baltic Sea Flavobacterium Phages.</title>
        <authorList>
            <person name="Nilsson E."/>
            <person name="Bayfield O.W."/>
            <person name="Lundin D."/>
            <person name="Antson A.A."/>
            <person name="Holmfeldt K."/>
        </authorList>
    </citation>
    <scope>NUCLEOTIDE SEQUENCE [LARGE SCALE GENOMIC DNA]</scope>
</reference>
<protein>
    <submittedName>
        <fullName evidence="1">Uncharacterized protein</fullName>
    </submittedName>
</protein>
<proteinExistence type="predicted"/>
<dbReference type="EMBL" id="MN812238">
    <property type="protein sequence ID" value="QHB40926.1"/>
    <property type="molecule type" value="Genomic_DNA"/>
</dbReference>
<sequence>MPLYSILDENGFITHCEQHNECPLNATPLLNTQFIKPRLVGGVLLEGATPEEIAESEVKNLTERINKAFTLLRQRALASSIGKSITFGFDYIKEQSEQYTYKYEVAIGNVQDSFVNAMIDNEANDFGITSEQMRQLIIDRYLQGKTLFIGYTSMIERARTKALTMIEISDFDKAEQITIMMENVPTEMSLEDAEILTNQMLAI</sequence>
<organism evidence="1 2">
    <name type="scientific">Flavobacterium phage vB_FspS_stinky9-1</name>
    <dbReference type="NCBI Taxonomy" id="2686277"/>
    <lineage>
        <taxon>Viruses</taxon>
        <taxon>Duplodnaviria</taxon>
        <taxon>Heunggongvirae</taxon>
        <taxon>Uroviricota</taxon>
        <taxon>Caudoviricetes</taxon>
        <taxon>Lillamyvirus</taxon>
        <taxon>Lillamyvirus stinky</taxon>
    </lineage>
</organism>
<dbReference type="Proteomes" id="UP000464888">
    <property type="component" value="Segment"/>
</dbReference>
<gene>
    <name evidence="1" type="ORF">stinky91_gp064</name>
</gene>
<evidence type="ECO:0000313" key="1">
    <source>
        <dbReference type="EMBL" id="QHB40926.1"/>
    </source>
</evidence>
<keyword evidence="2" id="KW-1185">Reference proteome</keyword>
<evidence type="ECO:0000313" key="2">
    <source>
        <dbReference type="Proteomes" id="UP000464888"/>
    </source>
</evidence>
<name>A0A6B9LGL1_9CAUD</name>